<evidence type="ECO:0000313" key="3">
    <source>
        <dbReference type="EMBL" id="MUG73172.1"/>
    </source>
</evidence>
<dbReference type="Pfam" id="PF11181">
    <property type="entry name" value="YflT"/>
    <property type="match status" value="1"/>
</dbReference>
<evidence type="ECO:0000256" key="1">
    <source>
        <dbReference type="SAM" id="MobiDB-lite"/>
    </source>
</evidence>
<dbReference type="RefSeq" id="WP_141335966.1">
    <property type="nucleotide sequence ID" value="NZ_WNZX01000022.1"/>
</dbReference>
<evidence type="ECO:0000259" key="2">
    <source>
        <dbReference type="Pfam" id="PF11181"/>
    </source>
</evidence>
<gene>
    <name evidence="3" type="ORF">GNP93_21305</name>
</gene>
<dbReference type="AlphaFoldDB" id="A0A7X2ZE42"/>
<feature type="domain" description="General stress protein 17M-like" evidence="2">
    <location>
        <begin position="4"/>
        <end position="99"/>
    </location>
</feature>
<reference evidence="3 4" key="1">
    <citation type="submission" date="2019-11" db="EMBL/GenBank/DDBJ databases">
        <title>Draft genome sequences of five Paenibacillus species of dairy origin.</title>
        <authorList>
            <person name="Olajide A.M."/>
            <person name="Chen S."/>
            <person name="Lapointe G."/>
        </authorList>
    </citation>
    <scope>NUCLEOTIDE SEQUENCE [LARGE SCALE GENOMIC DNA]</scope>
    <source>
        <strain evidence="3 4">2CS3</strain>
    </source>
</reference>
<proteinExistence type="predicted"/>
<comment type="caution">
    <text evidence="3">The sequence shown here is derived from an EMBL/GenBank/DDBJ whole genome shotgun (WGS) entry which is preliminary data.</text>
</comment>
<name>A0A7X2ZE42_9BACL</name>
<keyword evidence="4" id="KW-1185">Reference proteome</keyword>
<feature type="compositionally biased region" description="Basic and acidic residues" evidence="1">
    <location>
        <begin position="113"/>
        <end position="125"/>
    </location>
</feature>
<accession>A0A7X2ZE42</accession>
<organism evidence="3 4">
    <name type="scientific">Paenibacillus validus</name>
    <dbReference type="NCBI Taxonomy" id="44253"/>
    <lineage>
        <taxon>Bacteria</taxon>
        <taxon>Bacillati</taxon>
        <taxon>Bacillota</taxon>
        <taxon>Bacilli</taxon>
        <taxon>Bacillales</taxon>
        <taxon>Paenibacillaceae</taxon>
        <taxon>Paenibacillus</taxon>
    </lineage>
</organism>
<evidence type="ECO:0000313" key="4">
    <source>
        <dbReference type="Proteomes" id="UP000450917"/>
    </source>
</evidence>
<dbReference type="Proteomes" id="UP000450917">
    <property type="component" value="Unassembled WGS sequence"/>
</dbReference>
<feature type="region of interest" description="Disordered" evidence="1">
    <location>
        <begin position="113"/>
        <end position="135"/>
    </location>
</feature>
<protein>
    <recommendedName>
        <fullName evidence="2">General stress protein 17M-like domain-containing protein</fullName>
    </recommendedName>
</protein>
<dbReference type="InterPro" id="IPR025889">
    <property type="entry name" value="GSP17M-like_dom"/>
</dbReference>
<sequence>MRTMIKLVDHVEQAIRAIREFREQGHPLSEIYVLAHDSERTEELSKLTDTNTIGLIEEGMATAFANLFRSRGEQLRSKMESLGISAGEAERYEAELDQGRVLVLVWHDENMEREEAERRRKRPEDAYVPPIGGVY</sequence>
<dbReference type="EMBL" id="WNZX01000022">
    <property type="protein sequence ID" value="MUG73172.1"/>
    <property type="molecule type" value="Genomic_DNA"/>
</dbReference>